<dbReference type="CDD" id="cd00085">
    <property type="entry name" value="HNHc"/>
    <property type="match status" value="1"/>
</dbReference>
<dbReference type="Proteomes" id="UP000596248">
    <property type="component" value="Chromosome"/>
</dbReference>
<name>A0ABX7FQX7_BRECH</name>
<gene>
    <name evidence="2" type="ORF">JNE38_00275</name>
</gene>
<feature type="domain" description="HNH" evidence="1">
    <location>
        <begin position="174"/>
        <end position="205"/>
    </location>
</feature>
<dbReference type="RefSeq" id="WP_203354764.1">
    <property type="nucleotide sequence ID" value="NZ_CP069127.1"/>
</dbReference>
<proteinExistence type="predicted"/>
<evidence type="ECO:0000313" key="3">
    <source>
        <dbReference type="Proteomes" id="UP000596248"/>
    </source>
</evidence>
<dbReference type="InterPro" id="IPR003615">
    <property type="entry name" value="HNH_nuc"/>
</dbReference>
<sequence length="248" mass="28832">MLRVEDIIEIREKDDDRGFEIVFDDGRIIWLTKRRTIISLLMLIKYGASSEADLARGSIRIQEVKSILANKCPEEWILDGYADANKPFSELWNEEGFSWIHPAEEKLKGNQQYVLKVDDHEKLFTAVKKAFRTAPKKQEKEEISKRQEGLCNFCGSRLLEKKSITISTFAKDRVRQVFDHRIPVEKGGDSNLDNYQALCFSCNKYKWQICNLCHLETCDPNCALVKPESHTVISPTNEDISDRLYRRR</sequence>
<protein>
    <submittedName>
        <fullName evidence="2">HNH endonuclease</fullName>
    </submittedName>
</protein>
<evidence type="ECO:0000259" key="1">
    <source>
        <dbReference type="Pfam" id="PF01844"/>
    </source>
</evidence>
<evidence type="ECO:0000313" key="2">
    <source>
        <dbReference type="EMBL" id="QRG67716.1"/>
    </source>
</evidence>
<dbReference type="GO" id="GO:0004519">
    <property type="term" value="F:endonuclease activity"/>
    <property type="evidence" value="ECO:0007669"/>
    <property type="project" value="UniProtKB-KW"/>
</dbReference>
<dbReference type="Gene3D" id="1.10.30.50">
    <property type="match status" value="1"/>
</dbReference>
<keyword evidence="2" id="KW-0540">Nuclease</keyword>
<reference evidence="2 3" key="1">
    <citation type="submission" date="2021-01" db="EMBL/GenBank/DDBJ databases">
        <title>Identification of strong promoters based on the transcriptome of Brevibacillus choshinensis.</title>
        <authorList>
            <person name="Yao D."/>
            <person name="Zhang K."/>
            <person name="Wu J."/>
        </authorList>
    </citation>
    <scope>NUCLEOTIDE SEQUENCE [LARGE SCALE GENOMIC DNA]</scope>
    <source>
        <strain evidence="2 3">HPD31-SP3</strain>
    </source>
</reference>
<dbReference type="EMBL" id="CP069127">
    <property type="protein sequence ID" value="QRG67716.1"/>
    <property type="molecule type" value="Genomic_DNA"/>
</dbReference>
<dbReference type="Pfam" id="PF01844">
    <property type="entry name" value="HNH"/>
    <property type="match status" value="1"/>
</dbReference>
<accession>A0ABX7FQX7</accession>
<dbReference type="InterPro" id="IPR002711">
    <property type="entry name" value="HNH"/>
</dbReference>
<keyword evidence="2" id="KW-0255">Endonuclease</keyword>
<keyword evidence="3" id="KW-1185">Reference proteome</keyword>
<keyword evidence="2" id="KW-0378">Hydrolase</keyword>
<organism evidence="2 3">
    <name type="scientific">Brevibacillus choshinensis</name>
    <dbReference type="NCBI Taxonomy" id="54911"/>
    <lineage>
        <taxon>Bacteria</taxon>
        <taxon>Bacillati</taxon>
        <taxon>Bacillota</taxon>
        <taxon>Bacilli</taxon>
        <taxon>Bacillales</taxon>
        <taxon>Paenibacillaceae</taxon>
        <taxon>Brevibacillus</taxon>
    </lineage>
</organism>